<evidence type="ECO:0000313" key="12">
    <source>
        <dbReference type="EMBL" id="CAB0020347.1"/>
    </source>
</evidence>
<keyword evidence="13" id="KW-1185">Reference proteome</keyword>
<dbReference type="CDD" id="cd00814">
    <property type="entry name" value="MetRS_core"/>
    <property type="match status" value="1"/>
</dbReference>
<evidence type="ECO:0000256" key="10">
    <source>
        <dbReference type="RuleBase" id="RU363039"/>
    </source>
</evidence>
<dbReference type="SUPFAM" id="SSF52374">
    <property type="entry name" value="Nucleotidylyl transferase"/>
    <property type="match status" value="1"/>
</dbReference>
<keyword evidence="5 10" id="KW-0648">Protein biosynthesis</keyword>
<dbReference type="PANTHER" id="PTHR43326">
    <property type="entry name" value="METHIONYL-TRNA SYNTHETASE"/>
    <property type="match status" value="1"/>
</dbReference>
<dbReference type="Gene3D" id="3.40.50.620">
    <property type="entry name" value="HUPs"/>
    <property type="match status" value="1"/>
</dbReference>
<dbReference type="EMBL" id="CADCXU010035247">
    <property type="protein sequence ID" value="CAB0020347.1"/>
    <property type="molecule type" value="Genomic_DNA"/>
</dbReference>
<evidence type="ECO:0000256" key="7">
    <source>
        <dbReference type="ARBA" id="ARBA00026124"/>
    </source>
</evidence>
<evidence type="ECO:0000256" key="3">
    <source>
        <dbReference type="ARBA" id="ARBA00022741"/>
    </source>
</evidence>
<evidence type="ECO:0000256" key="8">
    <source>
        <dbReference type="ARBA" id="ARBA00030331"/>
    </source>
</evidence>
<dbReference type="Gene3D" id="1.10.730.10">
    <property type="entry name" value="Isoleucyl-tRNA Synthetase, Domain 1"/>
    <property type="match status" value="1"/>
</dbReference>
<evidence type="ECO:0000256" key="9">
    <source>
        <dbReference type="ARBA" id="ARBA00047364"/>
    </source>
</evidence>
<dbReference type="SUPFAM" id="SSF47323">
    <property type="entry name" value="Anticodon-binding domain of a subclass of class I aminoacyl-tRNA synthetases"/>
    <property type="match status" value="1"/>
</dbReference>
<dbReference type="GO" id="GO:0005524">
    <property type="term" value="F:ATP binding"/>
    <property type="evidence" value="ECO:0007669"/>
    <property type="project" value="UniProtKB-KW"/>
</dbReference>
<dbReference type="GO" id="GO:0005739">
    <property type="term" value="C:mitochondrion"/>
    <property type="evidence" value="ECO:0007669"/>
    <property type="project" value="UniProtKB-ARBA"/>
</dbReference>
<dbReference type="Gene3D" id="2.170.220.10">
    <property type="match status" value="1"/>
</dbReference>
<dbReference type="InterPro" id="IPR015413">
    <property type="entry name" value="Methionyl/Leucyl_tRNA_Synth"/>
</dbReference>
<dbReference type="CDD" id="cd07957">
    <property type="entry name" value="Anticodon_Ia_Met"/>
    <property type="match status" value="1"/>
</dbReference>
<keyword evidence="3 10" id="KW-0547">Nucleotide-binding</keyword>
<dbReference type="EC" id="6.1.1.10" evidence="1"/>
<dbReference type="AlphaFoldDB" id="A0A6H5HT98"/>
<feature type="domain" description="Methionyl/Leucyl tRNA synthetase" evidence="11">
    <location>
        <begin position="22"/>
        <end position="379"/>
    </location>
</feature>
<keyword evidence="6 10" id="KW-0030">Aminoacyl-tRNA synthetase</keyword>
<keyword evidence="2 10" id="KW-0436">Ligase</keyword>
<evidence type="ECO:0000259" key="11">
    <source>
        <dbReference type="Pfam" id="PF09334"/>
    </source>
</evidence>
<organism evidence="12 13">
    <name type="scientific">Nesidiocoris tenuis</name>
    <dbReference type="NCBI Taxonomy" id="355587"/>
    <lineage>
        <taxon>Eukaryota</taxon>
        <taxon>Metazoa</taxon>
        <taxon>Ecdysozoa</taxon>
        <taxon>Arthropoda</taxon>
        <taxon>Hexapoda</taxon>
        <taxon>Insecta</taxon>
        <taxon>Pterygota</taxon>
        <taxon>Neoptera</taxon>
        <taxon>Paraneoptera</taxon>
        <taxon>Hemiptera</taxon>
        <taxon>Heteroptera</taxon>
        <taxon>Panheteroptera</taxon>
        <taxon>Cimicomorpha</taxon>
        <taxon>Miridae</taxon>
        <taxon>Dicyphina</taxon>
        <taxon>Nesidiocoris</taxon>
    </lineage>
</organism>
<dbReference type="InterPro" id="IPR023457">
    <property type="entry name" value="Met-tRNA_synth_2"/>
</dbReference>
<dbReference type="GO" id="GO:0004825">
    <property type="term" value="F:methionine-tRNA ligase activity"/>
    <property type="evidence" value="ECO:0007669"/>
    <property type="project" value="UniProtKB-EC"/>
</dbReference>
<dbReference type="Pfam" id="PF09334">
    <property type="entry name" value="tRNA-synt_1g"/>
    <property type="match status" value="1"/>
</dbReference>
<dbReference type="InterPro" id="IPR009080">
    <property type="entry name" value="tRNAsynth_Ia_anticodon-bd"/>
</dbReference>
<evidence type="ECO:0000256" key="4">
    <source>
        <dbReference type="ARBA" id="ARBA00022840"/>
    </source>
</evidence>
<dbReference type="NCBIfam" id="TIGR00398">
    <property type="entry name" value="metG"/>
    <property type="match status" value="1"/>
</dbReference>
<evidence type="ECO:0000256" key="5">
    <source>
        <dbReference type="ARBA" id="ARBA00022917"/>
    </source>
</evidence>
<dbReference type="InterPro" id="IPR014758">
    <property type="entry name" value="Met-tRNA_synth"/>
</dbReference>
<evidence type="ECO:0000313" key="13">
    <source>
        <dbReference type="Proteomes" id="UP000479000"/>
    </source>
</evidence>
<comment type="catalytic activity">
    <reaction evidence="9">
        <text>tRNA(Met) + L-methionine + ATP = L-methionyl-tRNA(Met) + AMP + diphosphate</text>
        <dbReference type="Rhea" id="RHEA:13481"/>
        <dbReference type="Rhea" id="RHEA-COMP:9667"/>
        <dbReference type="Rhea" id="RHEA-COMP:9698"/>
        <dbReference type="ChEBI" id="CHEBI:30616"/>
        <dbReference type="ChEBI" id="CHEBI:33019"/>
        <dbReference type="ChEBI" id="CHEBI:57844"/>
        <dbReference type="ChEBI" id="CHEBI:78442"/>
        <dbReference type="ChEBI" id="CHEBI:78530"/>
        <dbReference type="ChEBI" id="CHEBI:456215"/>
        <dbReference type="EC" id="6.1.1.10"/>
    </reaction>
</comment>
<dbReference type="PANTHER" id="PTHR43326:SF1">
    <property type="entry name" value="METHIONINE--TRNA LIGASE, MITOCHONDRIAL"/>
    <property type="match status" value="1"/>
</dbReference>
<dbReference type="GO" id="GO:0006431">
    <property type="term" value="P:methionyl-tRNA aminoacylation"/>
    <property type="evidence" value="ECO:0007669"/>
    <property type="project" value="InterPro"/>
</dbReference>
<dbReference type="InterPro" id="IPR041872">
    <property type="entry name" value="Anticodon_Met"/>
</dbReference>
<gene>
    <name evidence="12" type="ORF">NTEN_LOCUS23938</name>
</gene>
<evidence type="ECO:0000256" key="1">
    <source>
        <dbReference type="ARBA" id="ARBA00012838"/>
    </source>
</evidence>
<accession>A0A6H5HT98</accession>
<dbReference type="InterPro" id="IPR033911">
    <property type="entry name" value="MetRS_core"/>
</dbReference>
<keyword evidence="4 10" id="KW-0067">ATP-binding</keyword>
<dbReference type="InterPro" id="IPR014729">
    <property type="entry name" value="Rossmann-like_a/b/a_fold"/>
</dbReference>
<dbReference type="OrthoDB" id="24670at2759"/>
<name>A0A6H5HT98_9HEMI</name>
<protein>
    <recommendedName>
        <fullName evidence="7">Methionine--tRNA ligase, mitochondrial</fullName>
        <ecNumber evidence="1">6.1.1.10</ecNumber>
    </recommendedName>
    <alternativeName>
        <fullName evidence="8">Mitochondrial methionyl-tRNA synthetase</fullName>
    </alternativeName>
</protein>
<evidence type="ECO:0000256" key="2">
    <source>
        <dbReference type="ARBA" id="ARBA00022598"/>
    </source>
</evidence>
<evidence type="ECO:0000256" key="6">
    <source>
        <dbReference type="ARBA" id="ARBA00023146"/>
    </source>
</evidence>
<dbReference type="PRINTS" id="PR01041">
    <property type="entry name" value="TRNASYNTHMET"/>
</dbReference>
<proteinExistence type="inferred from homology"/>
<sequence>MKLLSLIRPWSLTSVRGKSDFFITTPIYYVNATPHIGHLYTSLLADASHRFHRLLGKENSVFCTGTDEHGTKVQQAASASGLPLDKYCNRISSEYKAIFDQMEIGYTDFIRTTDEKHKDKVRWFWERLKKNGHISEGSYAGWYCDADEMFLTDSQLKKVTTGDGKESIVSAESGRPVHWVEESNYKFDLPSFKDELLQWLNKPGTVKPEKFRQLLLFWLSEGVADRDVSVSRPKSRVHWGIPVPEDDSQTIYVWLDALINYVTVGHPEKWPPTIQVLGKDILKFHGIYWPAFLLAADLELPKCLMVHSHWLVEDEKMSKSRGNVVSPFEASEMYSGEGLRYFLLREGTPDSDSNYSSTKIVRFVNAELADTLGNLLNRCCGKTINRSQIFPAFDRQAVDEYCSSSLMSAVGKLQDNVAESYKEMNFYRGIAEIMGALHGANKFFEDSKPWELKKHPDKQRHLDAVLHLTMETLRIAGIALTPIVPSLSNRLLVKLNVDVSRRRWHDMVPSWSNGNQSSNIPLSSSRDVLFKKIMVS</sequence>
<reference evidence="12 13" key="1">
    <citation type="submission" date="2020-02" db="EMBL/GenBank/DDBJ databases">
        <authorList>
            <person name="Ferguson B K."/>
        </authorList>
    </citation>
    <scope>NUCLEOTIDE SEQUENCE [LARGE SCALE GENOMIC DNA]</scope>
</reference>
<dbReference type="Proteomes" id="UP000479000">
    <property type="component" value="Unassembled WGS sequence"/>
</dbReference>
<dbReference type="FunFam" id="2.170.220.10:FF:000001">
    <property type="entry name" value="methionine--tRNA ligase, mitochondrial"/>
    <property type="match status" value="1"/>
</dbReference>
<comment type="similarity">
    <text evidence="10">Belongs to the class-I aminoacyl-tRNA synthetase family.</text>
</comment>